<organism evidence="4 5">
    <name type="scientific">Anaerovibrio lipolyticus DSM 3074</name>
    <dbReference type="NCBI Taxonomy" id="1120997"/>
    <lineage>
        <taxon>Bacteria</taxon>
        <taxon>Bacillati</taxon>
        <taxon>Bacillota</taxon>
        <taxon>Negativicutes</taxon>
        <taxon>Selenomonadales</taxon>
        <taxon>Selenomonadaceae</taxon>
        <taxon>Anaerovibrio</taxon>
    </lineage>
</organism>
<dbReference type="InterPro" id="IPR016047">
    <property type="entry name" value="M23ase_b-sheet_dom"/>
</dbReference>
<proteinExistence type="predicted"/>
<feature type="domain" description="M23ase beta-sheet core" evidence="3">
    <location>
        <begin position="211"/>
        <end position="306"/>
    </location>
</feature>
<protein>
    <submittedName>
        <fullName evidence="4">Peptidase family M23</fullName>
    </submittedName>
</protein>
<feature type="region of interest" description="Disordered" evidence="1">
    <location>
        <begin position="113"/>
        <end position="139"/>
    </location>
</feature>
<dbReference type="PANTHER" id="PTHR21666">
    <property type="entry name" value="PEPTIDASE-RELATED"/>
    <property type="match status" value="1"/>
</dbReference>
<dbReference type="RefSeq" id="WP_052212234.1">
    <property type="nucleotide sequence ID" value="NZ_FQYW01000003.1"/>
</dbReference>
<evidence type="ECO:0000256" key="1">
    <source>
        <dbReference type="SAM" id="MobiDB-lite"/>
    </source>
</evidence>
<dbReference type="OrthoDB" id="9809488at2"/>
<evidence type="ECO:0000313" key="5">
    <source>
        <dbReference type="Proteomes" id="UP000191240"/>
    </source>
</evidence>
<dbReference type="AlphaFoldDB" id="A0A1M6A2C7"/>
<feature type="transmembrane region" description="Helical" evidence="2">
    <location>
        <begin position="34"/>
        <end position="58"/>
    </location>
</feature>
<evidence type="ECO:0000259" key="3">
    <source>
        <dbReference type="Pfam" id="PF01551"/>
    </source>
</evidence>
<dbReference type="CDD" id="cd12797">
    <property type="entry name" value="M23_peptidase"/>
    <property type="match status" value="1"/>
</dbReference>
<keyword evidence="2" id="KW-0472">Membrane</keyword>
<dbReference type="FunFam" id="2.70.70.10:FF:000006">
    <property type="entry name" value="M23 family peptidase"/>
    <property type="match status" value="1"/>
</dbReference>
<dbReference type="InterPro" id="IPR050570">
    <property type="entry name" value="Cell_wall_metabolism_enzyme"/>
</dbReference>
<dbReference type="PANTHER" id="PTHR21666:SF270">
    <property type="entry name" value="MUREIN HYDROLASE ACTIVATOR ENVC"/>
    <property type="match status" value="1"/>
</dbReference>
<keyword evidence="2" id="KW-1133">Transmembrane helix</keyword>
<dbReference type="Gene3D" id="2.70.70.10">
    <property type="entry name" value="Glucose Permease (Domain IIA)"/>
    <property type="match status" value="1"/>
</dbReference>
<dbReference type="InterPro" id="IPR011055">
    <property type="entry name" value="Dup_hybrid_motif"/>
</dbReference>
<dbReference type="Pfam" id="PF01551">
    <property type="entry name" value="Peptidase_M23"/>
    <property type="match status" value="1"/>
</dbReference>
<reference evidence="4 5" key="1">
    <citation type="submission" date="2016-11" db="EMBL/GenBank/DDBJ databases">
        <authorList>
            <person name="Jaros S."/>
            <person name="Januszkiewicz K."/>
            <person name="Wedrychowicz H."/>
        </authorList>
    </citation>
    <scope>NUCLEOTIDE SEQUENCE [LARGE SCALE GENOMIC DNA]</scope>
    <source>
        <strain evidence="4 5">DSM 3074</strain>
    </source>
</reference>
<accession>A0A1M6A2C7</accession>
<dbReference type="SUPFAM" id="SSF51261">
    <property type="entry name" value="Duplicated hybrid motif"/>
    <property type="match status" value="1"/>
</dbReference>
<sequence length="311" mass="33940">MDKKGNTVDNREYTIKIIPHQGSDVRSVHLPMQWIKYALFSVAAVVILLAGAFSYSVYSSYSLRNEASQIEKLKEANSLQQEQLLELSKKATNLQDEVEQLGQIEKELRQLSGVPGDETGDANSNAGDGTHNGQGGPYKQLDLKDVSNALDNVEKRVAQRRASLTRLREILNEQHRQIQQQESVNASTPSIWPSTGDVSSPFGMRWGGSDFHPGIDIADDYGTPIVATADGIVTVAGWNSGGYGNMVDIDHGNGFMTRYGHAQQVVVSAGDHVKRGQVIAYMGSTGFSTGPHVHYEVRVNGQVVNPAGYIR</sequence>
<dbReference type="Proteomes" id="UP000191240">
    <property type="component" value="Unassembled WGS sequence"/>
</dbReference>
<dbReference type="EMBL" id="FQYW01000003">
    <property type="protein sequence ID" value="SHI30616.1"/>
    <property type="molecule type" value="Genomic_DNA"/>
</dbReference>
<evidence type="ECO:0000313" key="4">
    <source>
        <dbReference type="EMBL" id="SHI30616.1"/>
    </source>
</evidence>
<name>A0A1M6A2C7_9FIRM</name>
<gene>
    <name evidence="4" type="ORF">SAMN02745671_00185</name>
</gene>
<dbReference type="GO" id="GO:0004222">
    <property type="term" value="F:metalloendopeptidase activity"/>
    <property type="evidence" value="ECO:0007669"/>
    <property type="project" value="TreeGrafter"/>
</dbReference>
<keyword evidence="2" id="KW-0812">Transmembrane</keyword>
<evidence type="ECO:0000256" key="2">
    <source>
        <dbReference type="SAM" id="Phobius"/>
    </source>
</evidence>